<accession>A0A835YWS6</accession>
<comment type="caution">
    <text evidence="2">The sequence shown here is derived from an EMBL/GenBank/DDBJ whole genome shotgun (WGS) entry which is preliminary data.</text>
</comment>
<name>A0A835YWS6_9STRA</name>
<feature type="compositionally biased region" description="Polar residues" evidence="1">
    <location>
        <begin position="97"/>
        <end position="107"/>
    </location>
</feature>
<feature type="region of interest" description="Disordered" evidence="1">
    <location>
        <begin position="83"/>
        <end position="131"/>
    </location>
</feature>
<feature type="compositionally biased region" description="Gly residues" evidence="1">
    <location>
        <begin position="343"/>
        <end position="358"/>
    </location>
</feature>
<feature type="compositionally biased region" description="Low complexity" evidence="1">
    <location>
        <begin position="305"/>
        <end position="314"/>
    </location>
</feature>
<feature type="compositionally biased region" description="Low complexity" evidence="1">
    <location>
        <begin position="83"/>
        <end position="95"/>
    </location>
</feature>
<organism evidence="2 3">
    <name type="scientific">Tribonema minus</name>
    <dbReference type="NCBI Taxonomy" id="303371"/>
    <lineage>
        <taxon>Eukaryota</taxon>
        <taxon>Sar</taxon>
        <taxon>Stramenopiles</taxon>
        <taxon>Ochrophyta</taxon>
        <taxon>PX clade</taxon>
        <taxon>Xanthophyceae</taxon>
        <taxon>Tribonematales</taxon>
        <taxon>Tribonemataceae</taxon>
        <taxon>Tribonema</taxon>
    </lineage>
</organism>
<protein>
    <submittedName>
        <fullName evidence="2">Uncharacterized protein</fullName>
    </submittedName>
</protein>
<feature type="region of interest" description="Disordered" evidence="1">
    <location>
        <begin position="304"/>
        <end position="368"/>
    </location>
</feature>
<evidence type="ECO:0000256" key="1">
    <source>
        <dbReference type="SAM" id="MobiDB-lite"/>
    </source>
</evidence>
<reference evidence="2" key="1">
    <citation type="submission" date="2021-02" db="EMBL/GenBank/DDBJ databases">
        <title>First Annotated Genome of the Yellow-green Alga Tribonema minus.</title>
        <authorList>
            <person name="Mahan K.M."/>
        </authorList>
    </citation>
    <scope>NUCLEOTIDE SEQUENCE</scope>
    <source>
        <strain evidence="2">UTEX B ZZ1240</strain>
    </source>
</reference>
<keyword evidence="3" id="KW-1185">Reference proteome</keyword>
<dbReference type="Proteomes" id="UP000664859">
    <property type="component" value="Unassembled WGS sequence"/>
</dbReference>
<feature type="compositionally biased region" description="Low complexity" evidence="1">
    <location>
        <begin position="359"/>
        <end position="368"/>
    </location>
</feature>
<dbReference type="AlphaFoldDB" id="A0A835YWS6"/>
<dbReference type="EMBL" id="JAFCMP010000346">
    <property type="protein sequence ID" value="KAG5180935.1"/>
    <property type="molecule type" value="Genomic_DNA"/>
</dbReference>
<sequence length="462" mass="46608">MSYLTHKQRFRRLRSPHHHCSIADLVGDHAAAALPKTCSWDASQFWKSQQEAAAIPRSHSAGHLRKAVPAAQRPIRSILKAVNASSDVSSSEGGNSRQGQQMCNNHSQGPDPSAQGPPQPPRGLSTATTRKRVRFTNTVHVVLVPHRHDMSLALKEAIWWTSEDILAARRRAWIYWQLNGRDTIQQSAPLDTATASPSPRPLTTTAAAAGTAVRPSLILPQEAVEQLPCPPHSPPEAAALRISAVITGSSTAEGAAVAAKRHQQLACDGSASEGGSSAVVDAALGFDVVSAAAIPRTQILPTTTAAAAADDGGSSSDGGGPASGSSSSSGGEDAEEEDWTGSSPGGGAASAGGGGGGPLPTRRAAAAAEADMRRRALHVASKNATVPAAVLAAAAPVSSSLKAAAAAAAAAAARFDGGGELVAACAKDTQHAPVDGGDCHIMLEAGEAAAAAAAAAATVIAV</sequence>
<proteinExistence type="predicted"/>
<evidence type="ECO:0000313" key="3">
    <source>
        <dbReference type="Proteomes" id="UP000664859"/>
    </source>
</evidence>
<evidence type="ECO:0000313" key="2">
    <source>
        <dbReference type="EMBL" id="KAG5180935.1"/>
    </source>
</evidence>
<gene>
    <name evidence="2" type="ORF">JKP88DRAFT_263695</name>
</gene>